<evidence type="ECO:0000259" key="2">
    <source>
        <dbReference type="Pfam" id="PF13473"/>
    </source>
</evidence>
<evidence type="ECO:0000256" key="1">
    <source>
        <dbReference type="SAM" id="SignalP"/>
    </source>
</evidence>
<protein>
    <submittedName>
        <fullName evidence="3">Plastocyanin</fullName>
    </submittedName>
</protein>
<dbReference type="InterPro" id="IPR008972">
    <property type="entry name" value="Cupredoxin"/>
</dbReference>
<accession>A0A0C5VQ82</accession>
<dbReference type="Gene3D" id="2.60.40.420">
    <property type="entry name" value="Cupredoxins - blue copper proteins"/>
    <property type="match status" value="1"/>
</dbReference>
<dbReference type="AlphaFoldDB" id="A0A0C5VQ82"/>
<dbReference type="InterPro" id="IPR028096">
    <property type="entry name" value="EfeO_Cupredoxin"/>
</dbReference>
<dbReference type="KEGG" id="gsn:YC6258_00389"/>
<feature type="signal peptide" evidence="1">
    <location>
        <begin position="1"/>
        <end position="18"/>
    </location>
</feature>
<dbReference type="HOGENOM" id="CLU_157112_0_0_6"/>
<dbReference type="EMBL" id="CP007142">
    <property type="protein sequence ID" value="AJQ92439.1"/>
    <property type="molecule type" value="Genomic_DNA"/>
</dbReference>
<reference evidence="3 4" key="1">
    <citation type="submission" date="2014-01" db="EMBL/GenBank/DDBJ databases">
        <title>Full genme sequencing of cellulolytic bacterium Gynuella sunshinyii YC6258T gen. nov., sp. nov.</title>
        <authorList>
            <person name="Khan H."/>
            <person name="Chung E.J."/>
            <person name="Chung Y.R."/>
        </authorList>
    </citation>
    <scope>NUCLEOTIDE SEQUENCE [LARGE SCALE GENOMIC DNA]</scope>
    <source>
        <strain evidence="3 4">YC6258</strain>
    </source>
</reference>
<dbReference type="OrthoDB" id="5958460at2"/>
<dbReference type="SUPFAM" id="SSF49503">
    <property type="entry name" value="Cupredoxins"/>
    <property type="match status" value="1"/>
</dbReference>
<proteinExistence type="predicted"/>
<name>A0A0C5VQ82_9GAMM</name>
<feature type="domain" description="EfeO-type cupredoxin-like" evidence="2">
    <location>
        <begin position="3"/>
        <end position="105"/>
    </location>
</feature>
<dbReference type="Proteomes" id="UP000032266">
    <property type="component" value="Chromosome"/>
</dbReference>
<gene>
    <name evidence="3" type="ORF">YC6258_00389</name>
</gene>
<evidence type="ECO:0000313" key="3">
    <source>
        <dbReference type="EMBL" id="AJQ92439.1"/>
    </source>
</evidence>
<keyword evidence="4" id="KW-1185">Reference proteome</keyword>
<feature type="chain" id="PRO_5002183515" evidence="1">
    <location>
        <begin position="19"/>
        <end position="106"/>
    </location>
</feature>
<evidence type="ECO:0000313" key="4">
    <source>
        <dbReference type="Proteomes" id="UP000032266"/>
    </source>
</evidence>
<sequence>MRIFLTAILFALSATAMADTLVYNITIKDHVFSPSVITIPVNQRVKFVIENQDVTPEEFEGLDFDVEKIIPGKTKSTVFVGPFAAGTYNFMGEFNADTAKGQIIVE</sequence>
<dbReference type="RefSeq" id="WP_044615499.1">
    <property type="nucleotide sequence ID" value="NZ_CP007142.1"/>
</dbReference>
<dbReference type="Pfam" id="PF13473">
    <property type="entry name" value="Cupredoxin_1"/>
    <property type="match status" value="1"/>
</dbReference>
<keyword evidence="1" id="KW-0732">Signal</keyword>
<organism evidence="3 4">
    <name type="scientific">Gynuella sunshinyii YC6258</name>
    <dbReference type="NCBI Taxonomy" id="1445510"/>
    <lineage>
        <taxon>Bacteria</taxon>
        <taxon>Pseudomonadati</taxon>
        <taxon>Pseudomonadota</taxon>
        <taxon>Gammaproteobacteria</taxon>
        <taxon>Oceanospirillales</taxon>
        <taxon>Saccharospirillaceae</taxon>
        <taxon>Gynuella</taxon>
    </lineage>
</organism>
<dbReference type="STRING" id="1445510.YC6258_00389"/>